<accession>A0ABQ2D7D7</accession>
<feature type="compositionally biased region" description="Basic and acidic residues" evidence="1">
    <location>
        <begin position="35"/>
        <end position="44"/>
    </location>
</feature>
<dbReference type="EMBL" id="BMOD01000019">
    <property type="protein sequence ID" value="GGJ48777.1"/>
    <property type="molecule type" value="Genomic_DNA"/>
</dbReference>
<feature type="region of interest" description="Disordered" evidence="1">
    <location>
        <begin position="35"/>
        <end position="57"/>
    </location>
</feature>
<keyword evidence="3" id="KW-1185">Reference proteome</keyword>
<evidence type="ECO:0000313" key="3">
    <source>
        <dbReference type="Proteomes" id="UP000632222"/>
    </source>
</evidence>
<evidence type="ECO:0000313" key="2">
    <source>
        <dbReference type="EMBL" id="GGJ48777.1"/>
    </source>
</evidence>
<sequence length="57" mass="6368">MAGALWHTPNSDVNDCIKHKRKPPEMQDAYIEIEPGIKDSHEPDGSIQKVQGRKSAL</sequence>
<gene>
    <name evidence="2" type="ORF">GCM10008938_38520</name>
</gene>
<comment type="caution">
    <text evidence="2">The sequence shown here is derived from an EMBL/GenBank/DDBJ whole genome shotgun (WGS) entry which is preliminary data.</text>
</comment>
<protein>
    <submittedName>
        <fullName evidence="2">Uncharacterized protein</fullName>
    </submittedName>
</protein>
<name>A0ABQ2D7D7_9DEIO</name>
<proteinExistence type="predicted"/>
<reference evidence="3" key="1">
    <citation type="journal article" date="2019" name="Int. J. Syst. Evol. Microbiol.">
        <title>The Global Catalogue of Microorganisms (GCM) 10K type strain sequencing project: providing services to taxonomists for standard genome sequencing and annotation.</title>
        <authorList>
            <consortium name="The Broad Institute Genomics Platform"/>
            <consortium name="The Broad Institute Genome Sequencing Center for Infectious Disease"/>
            <person name="Wu L."/>
            <person name="Ma J."/>
        </authorList>
    </citation>
    <scope>NUCLEOTIDE SEQUENCE [LARGE SCALE GENOMIC DNA]</scope>
    <source>
        <strain evidence="3">JCM 14370</strain>
    </source>
</reference>
<dbReference type="Proteomes" id="UP000632222">
    <property type="component" value="Unassembled WGS sequence"/>
</dbReference>
<organism evidence="2 3">
    <name type="scientific">Deinococcus roseus</name>
    <dbReference type="NCBI Taxonomy" id="392414"/>
    <lineage>
        <taxon>Bacteria</taxon>
        <taxon>Thermotogati</taxon>
        <taxon>Deinococcota</taxon>
        <taxon>Deinococci</taxon>
        <taxon>Deinococcales</taxon>
        <taxon>Deinococcaceae</taxon>
        <taxon>Deinococcus</taxon>
    </lineage>
</organism>
<evidence type="ECO:0000256" key="1">
    <source>
        <dbReference type="SAM" id="MobiDB-lite"/>
    </source>
</evidence>